<dbReference type="AlphaFoldDB" id="A0AAD7NT10"/>
<evidence type="ECO:0000256" key="1">
    <source>
        <dbReference type="SAM" id="SignalP"/>
    </source>
</evidence>
<keyword evidence="1" id="KW-0732">Signal</keyword>
<feature type="signal peptide" evidence="1">
    <location>
        <begin position="1"/>
        <end position="16"/>
    </location>
</feature>
<evidence type="ECO:0000313" key="3">
    <source>
        <dbReference type="Proteomes" id="UP001215598"/>
    </source>
</evidence>
<evidence type="ECO:0000313" key="2">
    <source>
        <dbReference type="EMBL" id="KAJ7773884.1"/>
    </source>
</evidence>
<feature type="chain" id="PRO_5042157201" description="Secreted protein" evidence="1">
    <location>
        <begin position="17"/>
        <end position="166"/>
    </location>
</feature>
<gene>
    <name evidence="2" type="ORF">B0H16DRAFT_1450696</name>
</gene>
<name>A0AAD7NT10_9AGAR</name>
<reference evidence="2" key="1">
    <citation type="submission" date="2023-03" db="EMBL/GenBank/DDBJ databases">
        <title>Massive genome expansion in bonnet fungi (Mycena s.s.) driven by repeated elements and novel gene families across ecological guilds.</title>
        <authorList>
            <consortium name="Lawrence Berkeley National Laboratory"/>
            <person name="Harder C.B."/>
            <person name="Miyauchi S."/>
            <person name="Viragh M."/>
            <person name="Kuo A."/>
            <person name="Thoen E."/>
            <person name="Andreopoulos B."/>
            <person name="Lu D."/>
            <person name="Skrede I."/>
            <person name="Drula E."/>
            <person name="Henrissat B."/>
            <person name="Morin E."/>
            <person name="Kohler A."/>
            <person name="Barry K."/>
            <person name="LaButti K."/>
            <person name="Morin E."/>
            <person name="Salamov A."/>
            <person name="Lipzen A."/>
            <person name="Mereny Z."/>
            <person name="Hegedus B."/>
            <person name="Baldrian P."/>
            <person name="Stursova M."/>
            <person name="Weitz H."/>
            <person name="Taylor A."/>
            <person name="Grigoriev I.V."/>
            <person name="Nagy L.G."/>
            <person name="Martin F."/>
            <person name="Kauserud H."/>
        </authorList>
    </citation>
    <scope>NUCLEOTIDE SEQUENCE</scope>
    <source>
        <strain evidence="2">CBHHK182m</strain>
    </source>
</reference>
<evidence type="ECO:0008006" key="4">
    <source>
        <dbReference type="Google" id="ProtNLM"/>
    </source>
</evidence>
<keyword evidence="3" id="KW-1185">Reference proteome</keyword>
<protein>
    <recommendedName>
        <fullName evidence="4">Secreted protein</fullName>
    </recommendedName>
</protein>
<accession>A0AAD7NT10</accession>
<dbReference type="EMBL" id="JARKIB010000012">
    <property type="protein sequence ID" value="KAJ7773884.1"/>
    <property type="molecule type" value="Genomic_DNA"/>
</dbReference>
<proteinExistence type="predicted"/>
<dbReference type="Proteomes" id="UP001215598">
    <property type="component" value="Unassembled WGS sequence"/>
</dbReference>
<sequence>MDTLLIQFGCTWLCLCRTLFGLHRESTHSRYTLVANGLHLRPLTKITQTSTPRLQKVCICLKYIVKRRVVYAEAARPGYVAVALVSAEFARSNRAQGINAVHSTPVLFDSVVIRYTPVADGLHLRPVAACGRLSFSRVRPFESGPGYWADVLELFFDSLRVKDFFF</sequence>
<comment type="caution">
    <text evidence="2">The sequence shown here is derived from an EMBL/GenBank/DDBJ whole genome shotgun (WGS) entry which is preliminary data.</text>
</comment>
<organism evidence="2 3">
    <name type="scientific">Mycena metata</name>
    <dbReference type="NCBI Taxonomy" id="1033252"/>
    <lineage>
        <taxon>Eukaryota</taxon>
        <taxon>Fungi</taxon>
        <taxon>Dikarya</taxon>
        <taxon>Basidiomycota</taxon>
        <taxon>Agaricomycotina</taxon>
        <taxon>Agaricomycetes</taxon>
        <taxon>Agaricomycetidae</taxon>
        <taxon>Agaricales</taxon>
        <taxon>Marasmiineae</taxon>
        <taxon>Mycenaceae</taxon>
        <taxon>Mycena</taxon>
    </lineage>
</organism>